<dbReference type="Gene3D" id="3.30.70.270">
    <property type="match status" value="1"/>
</dbReference>
<dbReference type="Pfam" id="PF08448">
    <property type="entry name" value="PAS_4"/>
    <property type="match status" value="2"/>
</dbReference>
<feature type="domain" description="PAS" evidence="1">
    <location>
        <begin position="138"/>
        <end position="184"/>
    </location>
</feature>
<dbReference type="PROSITE" id="PS50113">
    <property type="entry name" value="PAC"/>
    <property type="match status" value="1"/>
</dbReference>
<dbReference type="PANTHER" id="PTHR44757">
    <property type="entry name" value="DIGUANYLATE CYCLASE DGCP"/>
    <property type="match status" value="1"/>
</dbReference>
<keyword evidence="5" id="KW-1185">Reference proteome</keyword>
<dbReference type="CDD" id="cd01949">
    <property type="entry name" value="GGDEF"/>
    <property type="match status" value="1"/>
</dbReference>
<evidence type="ECO:0000313" key="4">
    <source>
        <dbReference type="EMBL" id="MDR7376015.1"/>
    </source>
</evidence>
<dbReference type="InterPro" id="IPR000160">
    <property type="entry name" value="GGDEF_dom"/>
</dbReference>
<dbReference type="InterPro" id="IPR043128">
    <property type="entry name" value="Rev_trsase/Diguanyl_cyclase"/>
</dbReference>
<dbReference type="PROSITE" id="PS50887">
    <property type="entry name" value="GGDEF"/>
    <property type="match status" value="1"/>
</dbReference>
<dbReference type="InterPro" id="IPR029787">
    <property type="entry name" value="Nucleotide_cyclase"/>
</dbReference>
<sequence length="434" mass="47713">MDSSAEALIAQVTQLHATLNQVGAYVFTKDLQGRYTYGNQMVCELFACSLQELVGRSAADFFDLSASIQIQLSDQRVLQQGQRVEMEEVNVFSHSGEERVYWSVKQPLFDAAGAVVGMCGVSTDITERRRLETQLREQKRLLDTVLNSLDALVYMKDHQRRYLYANANAAQLFGQTQASIVGKSDAEMIPQTEADRFGIMDQRVLGSGEKSIGEETFVDVNGVDRHYWSIKVPIESHGHVDAYVGISTDITEVVQLKEKFRDLANTDALTGILSRRCLLERAEHELKRARRAGAQVAIIAFDIDKFKLVNDGYGHAVGDRAIISVVEACKQGLRGTDLFGRIGGDEFVVVAVDTDLAGAVAAAERMRLGVFNAVISVGSGQRVPISSSFGLALSDLDTSLDELLSRADAMLYEAKQRGRNQVCYPELLDGADSL</sequence>
<dbReference type="Gene3D" id="3.30.450.20">
    <property type="entry name" value="PAS domain"/>
    <property type="match status" value="2"/>
</dbReference>
<evidence type="ECO:0000259" key="1">
    <source>
        <dbReference type="PROSITE" id="PS50112"/>
    </source>
</evidence>
<dbReference type="InterPro" id="IPR035965">
    <property type="entry name" value="PAS-like_dom_sf"/>
</dbReference>
<dbReference type="RefSeq" id="WP_310370653.1">
    <property type="nucleotide sequence ID" value="NZ_JAVDXT010000001.1"/>
</dbReference>
<dbReference type="NCBIfam" id="TIGR00229">
    <property type="entry name" value="sensory_box"/>
    <property type="match status" value="2"/>
</dbReference>
<dbReference type="SUPFAM" id="SSF55073">
    <property type="entry name" value="Nucleotide cyclase"/>
    <property type="match status" value="1"/>
</dbReference>
<dbReference type="SMART" id="SM00267">
    <property type="entry name" value="GGDEF"/>
    <property type="match status" value="1"/>
</dbReference>
<dbReference type="SUPFAM" id="SSF55785">
    <property type="entry name" value="PYP-like sensor domain (PAS domain)"/>
    <property type="match status" value="2"/>
</dbReference>
<feature type="domain" description="PAC" evidence="2">
    <location>
        <begin position="85"/>
        <end position="137"/>
    </location>
</feature>
<dbReference type="InterPro" id="IPR052155">
    <property type="entry name" value="Biofilm_reg_signaling"/>
</dbReference>
<organism evidence="4 5">
    <name type="scientific">Rhodoferax ferrireducens</name>
    <dbReference type="NCBI Taxonomy" id="192843"/>
    <lineage>
        <taxon>Bacteria</taxon>
        <taxon>Pseudomonadati</taxon>
        <taxon>Pseudomonadota</taxon>
        <taxon>Betaproteobacteria</taxon>
        <taxon>Burkholderiales</taxon>
        <taxon>Comamonadaceae</taxon>
        <taxon>Rhodoferax</taxon>
    </lineage>
</organism>
<dbReference type="InterPro" id="IPR013656">
    <property type="entry name" value="PAS_4"/>
</dbReference>
<dbReference type="Proteomes" id="UP001180487">
    <property type="component" value="Unassembled WGS sequence"/>
</dbReference>
<dbReference type="PROSITE" id="PS50112">
    <property type="entry name" value="PAS"/>
    <property type="match status" value="2"/>
</dbReference>
<dbReference type="InterPro" id="IPR000014">
    <property type="entry name" value="PAS"/>
</dbReference>
<comment type="caution">
    <text evidence="4">The sequence shown here is derived from an EMBL/GenBank/DDBJ whole genome shotgun (WGS) entry which is preliminary data.</text>
</comment>
<evidence type="ECO:0000259" key="2">
    <source>
        <dbReference type="PROSITE" id="PS50113"/>
    </source>
</evidence>
<dbReference type="NCBIfam" id="TIGR00254">
    <property type="entry name" value="GGDEF"/>
    <property type="match status" value="1"/>
</dbReference>
<reference evidence="4 5" key="1">
    <citation type="submission" date="2023-07" db="EMBL/GenBank/DDBJ databases">
        <title>Sorghum-associated microbial communities from plants grown in Nebraska, USA.</title>
        <authorList>
            <person name="Schachtman D."/>
        </authorList>
    </citation>
    <scope>NUCLEOTIDE SEQUENCE [LARGE SCALE GENOMIC DNA]</scope>
    <source>
        <strain evidence="4 5">BE313</strain>
    </source>
</reference>
<dbReference type="Pfam" id="PF00990">
    <property type="entry name" value="GGDEF"/>
    <property type="match status" value="1"/>
</dbReference>
<dbReference type="InterPro" id="IPR000700">
    <property type="entry name" value="PAS-assoc_C"/>
</dbReference>
<dbReference type="EMBL" id="JAVDXT010000001">
    <property type="protein sequence ID" value="MDR7376015.1"/>
    <property type="molecule type" value="Genomic_DNA"/>
</dbReference>
<evidence type="ECO:0000313" key="5">
    <source>
        <dbReference type="Proteomes" id="UP001180487"/>
    </source>
</evidence>
<dbReference type="PANTHER" id="PTHR44757:SF2">
    <property type="entry name" value="BIOFILM ARCHITECTURE MAINTENANCE PROTEIN MBAA"/>
    <property type="match status" value="1"/>
</dbReference>
<dbReference type="CDD" id="cd00130">
    <property type="entry name" value="PAS"/>
    <property type="match status" value="2"/>
</dbReference>
<protein>
    <submittedName>
        <fullName evidence="4">Diguanylate cyclase (GGDEF)-like protein/PAS domain S-box-containing protein</fullName>
    </submittedName>
</protein>
<feature type="domain" description="GGDEF" evidence="3">
    <location>
        <begin position="294"/>
        <end position="427"/>
    </location>
</feature>
<dbReference type="SMART" id="SM00091">
    <property type="entry name" value="PAS"/>
    <property type="match status" value="2"/>
</dbReference>
<name>A0ABU2C3V4_9BURK</name>
<evidence type="ECO:0000259" key="3">
    <source>
        <dbReference type="PROSITE" id="PS50887"/>
    </source>
</evidence>
<feature type="domain" description="PAS" evidence="1">
    <location>
        <begin position="11"/>
        <end position="81"/>
    </location>
</feature>
<accession>A0ABU2C3V4</accession>
<proteinExistence type="predicted"/>
<gene>
    <name evidence="4" type="ORF">J2X19_000673</name>
</gene>